<feature type="domain" description="N-acetyltransferase" evidence="3">
    <location>
        <begin position="15"/>
        <end position="159"/>
    </location>
</feature>
<dbReference type="Proteomes" id="UP000749311">
    <property type="component" value="Unassembled WGS sequence"/>
</dbReference>
<dbReference type="PANTHER" id="PTHR43877">
    <property type="entry name" value="AMINOALKYLPHOSPHONATE N-ACETYLTRANSFERASE-RELATED-RELATED"/>
    <property type="match status" value="1"/>
</dbReference>
<dbReference type="RefSeq" id="WP_167170029.1">
    <property type="nucleotide sequence ID" value="NZ_BAAAOO010000009.1"/>
</dbReference>
<evidence type="ECO:0000259" key="3">
    <source>
        <dbReference type="PROSITE" id="PS51186"/>
    </source>
</evidence>
<dbReference type="InterPro" id="IPR050832">
    <property type="entry name" value="Bact_Acetyltransf"/>
</dbReference>
<sequence length="159" mass="17977">MPAEVSIDLTDDVEALIVPHREAMLKAYQGLFTTPFPDDDTLRGEWRTVLATRDARAYLARLAGRPAGTVSTFVDAGGNGWIQKLYVHPDAQHRGVGRALHDRMLDDLRERGCHEANLWVLAANSSAIRHYRRWGWQRLDSPPYAPHGLPEWRFVLPLG</sequence>
<evidence type="ECO:0000256" key="1">
    <source>
        <dbReference type="ARBA" id="ARBA00022679"/>
    </source>
</evidence>
<accession>A0ABX0SIL4</accession>
<dbReference type="Gene3D" id="3.40.630.30">
    <property type="match status" value="1"/>
</dbReference>
<gene>
    <name evidence="4" type="ORF">FB473_002871</name>
</gene>
<dbReference type="InterPro" id="IPR016181">
    <property type="entry name" value="Acyl_CoA_acyltransferase"/>
</dbReference>
<dbReference type="Pfam" id="PF00583">
    <property type="entry name" value="Acetyltransf_1"/>
    <property type="match status" value="1"/>
</dbReference>
<dbReference type="CDD" id="cd04301">
    <property type="entry name" value="NAT_SF"/>
    <property type="match status" value="1"/>
</dbReference>
<evidence type="ECO:0000313" key="4">
    <source>
        <dbReference type="EMBL" id="NIH58179.1"/>
    </source>
</evidence>
<evidence type="ECO:0000256" key="2">
    <source>
        <dbReference type="ARBA" id="ARBA00023315"/>
    </source>
</evidence>
<dbReference type="InterPro" id="IPR000182">
    <property type="entry name" value="GNAT_dom"/>
</dbReference>
<dbReference type="PROSITE" id="PS51186">
    <property type="entry name" value="GNAT"/>
    <property type="match status" value="1"/>
</dbReference>
<keyword evidence="2" id="KW-0012">Acyltransferase</keyword>
<keyword evidence="1" id="KW-0808">Transferase</keyword>
<dbReference type="SUPFAM" id="SSF55729">
    <property type="entry name" value="Acyl-CoA N-acyltransferases (Nat)"/>
    <property type="match status" value="1"/>
</dbReference>
<comment type="caution">
    <text evidence="4">The sequence shown here is derived from an EMBL/GenBank/DDBJ whole genome shotgun (WGS) entry which is preliminary data.</text>
</comment>
<reference evidence="4 5" key="1">
    <citation type="submission" date="2020-02" db="EMBL/GenBank/DDBJ databases">
        <title>Sequencing the genomes of 1000 actinobacteria strains.</title>
        <authorList>
            <person name="Klenk H.-P."/>
        </authorList>
    </citation>
    <scope>NUCLEOTIDE SEQUENCE [LARGE SCALE GENOMIC DNA]</scope>
    <source>
        <strain evidence="4 5">DSM 19609</strain>
    </source>
</reference>
<name>A0ABX0SIL4_9ACTN</name>
<organism evidence="4 5">
    <name type="scientific">Brooklawnia cerclae</name>
    <dbReference type="NCBI Taxonomy" id="349934"/>
    <lineage>
        <taxon>Bacteria</taxon>
        <taxon>Bacillati</taxon>
        <taxon>Actinomycetota</taxon>
        <taxon>Actinomycetes</taxon>
        <taxon>Propionibacteriales</taxon>
        <taxon>Propionibacteriaceae</taxon>
        <taxon>Brooklawnia</taxon>
    </lineage>
</organism>
<dbReference type="EMBL" id="JAAMOZ010000002">
    <property type="protein sequence ID" value="NIH58179.1"/>
    <property type="molecule type" value="Genomic_DNA"/>
</dbReference>
<proteinExistence type="predicted"/>
<evidence type="ECO:0000313" key="5">
    <source>
        <dbReference type="Proteomes" id="UP000749311"/>
    </source>
</evidence>
<keyword evidence="5" id="KW-1185">Reference proteome</keyword>
<protein>
    <submittedName>
        <fullName evidence="4">GNAT superfamily N-acetyltransferase</fullName>
    </submittedName>
</protein>